<dbReference type="Gene3D" id="3.30.1490.150">
    <property type="entry name" value="Hypothetical protein ph0010, domain 2"/>
    <property type="match status" value="1"/>
</dbReference>
<evidence type="ECO:0000313" key="4">
    <source>
        <dbReference type="Proteomes" id="UP000070373"/>
    </source>
</evidence>
<dbReference type="InterPro" id="IPR023473">
    <property type="entry name" value="AMMECR1"/>
</dbReference>
<dbReference type="NCBIfam" id="TIGR04335">
    <property type="entry name" value="AmmeMemoSam_A"/>
    <property type="match status" value="1"/>
</dbReference>
<sequence>MLNLEEGKDIVKLARQTIEHYLREGKKPEPPEKTGGVMEENRGVFVTLNRNDELRGCIGRPLPNQTLVDGLMDSAISAATQDPRFPSLTLEELEDITVEVSVLTPPEKIEVEDPKELPKKVKVGRDGLIVEGTGRKGLLLPQVPVDRGWSAEDFLSQTCVKAGLSPDEWITGNVEVEKFSAQVFKEEEPEGKIIEESFIS</sequence>
<dbReference type="Proteomes" id="UP000070373">
    <property type="component" value="Unassembled WGS sequence"/>
</dbReference>
<dbReference type="PANTHER" id="PTHR13016">
    <property type="entry name" value="AMMECR1 HOMOLOG"/>
    <property type="match status" value="1"/>
</dbReference>
<dbReference type="InterPro" id="IPR023472">
    <property type="entry name" value="Uncharacterised_MJ0810"/>
</dbReference>
<organism evidence="3 4">
    <name type="scientific">candidate division MSBL1 archaeon SCGC-AAA259E17</name>
    <dbReference type="NCBI Taxonomy" id="1698263"/>
    <lineage>
        <taxon>Archaea</taxon>
        <taxon>Methanobacteriati</taxon>
        <taxon>Methanobacteriota</taxon>
        <taxon>candidate division MSBL1</taxon>
    </lineage>
</organism>
<protein>
    <recommendedName>
        <fullName evidence="1">Protein AKJ64_02335</fullName>
    </recommendedName>
</protein>
<comment type="caution">
    <text evidence="3">The sequence shown here is derived from an EMBL/GenBank/DDBJ whole genome shotgun (WGS) entry which is preliminary data.</text>
</comment>
<keyword evidence="4" id="KW-1185">Reference proteome</keyword>
<evidence type="ECO:0000313" key="3">
    <source>
        <dbReference type="EMBL" id="KXA92744.1"/>
    </source>
</evidence>
<evidence type="ECO:0000256" key="1">
    <source>
        <dbReference type="HAMAP-Rule" id="MF_00645"/>
    </source>
</evidence>
<dbReference type="NCBIfam" id="TIGR00296">
    <property type="entry name" value="TIGR00296 family protein"/>
    <property type="match status" value="1"/>
</dbReference>
<proteinExistence type="inferred from homology"/>
<dbReference type="PANTHER" id="PTHR13016:SF0">
    <property type="entry name" value="AMME SYNDROME CANDIDATE GENE 1 PROTEIN"/>
    <property type="match status" value="1"/>
</dbReference>
<dbReference type="InterPro" id="IPR027485">
    <property type="entry name" value="AMMECR1_N"/>
</dbReference>
<dbReference type="PATRIC" id="fig|1698263.3.peg.692"/>
<gene>
    <name evidence="3" type="ORF">AKJ64_02335</name>
</gene>
<dbReference type="InterPro" id="IPR002733">
    <property type="entry name" value="AMMECR1_domain"/>
</dbReference>
<dbReference type="InterPro" id="IPR027623">
    <property type="entry name" value="AmmeMemoSam_A"/>
</dbReference>
<accession>A0A133UEZ4</accession>
<dbReference type="NCBIfam" id="NF002000">
    <property type="entry name" value="PRK00801.1"/>
    <property type="match status" value="1"/>
</dbReference>
<dbReference type="HAMAP" id="MF_00645">
    <property type="entry name" value="AMMECR1"/>
    <property type="match status" value="1"/>
</dbReference>
<dbReference type="Pfam" id="PF01871">
    <property type="entry name" value="AMMECR1"/>
    <property type="match status" value="1"/>
</dbReference>
<dbReference type="Gene3D" id="3.30.700.20">
    <property type="entry name" value="Hypothetical protein ph0010, domain 1"/>
    <property type="match status" value="1"/>
</dbReference>
<dbReference type="AlphaFoldDB" id="A0A133UEZ4"/>
<feature type="domain" description="AMMECR1" evidence="2">
    <location>
        <begin position="5"/>
        <end position="195"/>
    </location>
</feature>
<dbReference type="PROSITE" id="PS51112">
    <property type="entry name" value="AMMECR1"/>
    <property type="match status" value="1"/>
</dbReference>
<reference evidence="3 4" key="1">
    <citation type="journal article" date="2016" name="Sci. Rep.">
        <title>Metabolic traits of an uncultured archaeal lineage -MSBL1- from brine pools of the Red Sea.</title>
        <authorList>
            <person name="Mwirichia R."/>
            <person name="Alam I."/>
            <person name="Rashid M."/>
            <person name="Vinu M."/>
            <person name="Ba-Alawi W."/>
            <person name="Anthony Kamau A."/>
            <person name="Kamanda Ngugi D."/>
            <person name="Goker M."/>
            <person name="Klenk H.P."/>
            <person name="Bajic V."/>
            <person name="Stingl U."/>
        </authorList>
    </citation>
    <scope>NUCLEOTIDE SEQUENCE [LARGE SCALE GENOMIC DNA]</scope>
    <source>
        <strain evidence="3">SCGC-AAA259E17</strain>
    </source>
</reference>
<name>A0A133UEZ4_9EURY</name>
<evidence type="ECO:0000259" key="2">
    <source>
        <dbReference type="PROSITE" id="PS51112"/>
    </source>
</evidence>
<dbReference type="EMBL" id="LHXN01000033">
    <property type="protein sequence ID" value="KXA92744.1"/>
    <property type="molecule type" value="Genomic_DNA"/>
</dbReference>
<dbReference type="InterPro" id="IPR036071">
    <property type="entry name" value="AMMECR1_dom_sf"/>
</dbReference>
<dbReference type="SUPFAM" id="SSF143447">
    <property type="entry name" value="AMMECR1-like"/>
    <property type="match status" value="1"/>
</dbReference>